<keyword evidence="1" id="KW-0472">Membrane</keyword>
<dbReference type="AlphaFoldDB" id="T1H3T9"/>
<evidence type="ECO:0000256" key="1">
    <source>
        <dbReference type="SAM" id="Phobius"/>
    </source>
</evidence>
<dbReference type="HOGENOM" id="CLU_2892479_0_0_1"/>
<evidence type="ECO:0000313" key="2">
    <source>
        <dbReference type="EnsemblMetazoa" id="MESCA010927-PA"/>
    </source>
</evidence>
<dbReference type="EMBL" id="CAQQ02384501">
    <property type="status" value="NOT_ANNOTATED_CDS"/>
    <property type="molecule type" value="Genomic_DNA"/>
</dbReference>
<feature type="transmembrane region" description="Helical" evidence="1">
    <location>
        <begin position="12"/>
        <end position="32"/>
    </location>
</feature>
<proteinExistence type="predicted"/>
<keyword evidence="3" id="KW-1185">Reference proteome</keyword>
<keyword evidence="1" id="KW-0812">Transmembrane</keyword>
<keyword evidence="1" id="KW-1133">Transmembrane helix</keyword>
<dbReference type="Proteomes" id="UP000015102">
    <property type="component" value="Unassembled WGS sequence"/>
</dbReference>
<dbReference type="EMBL" id="CAQQ02384500">
    <property type="status" value="NOT_ANNOTATED_CDS"/>
    <property type="molecule type" value="Genomic_DNA"/>
</dbReference>
<evidence type="ECO:0000313" key="3">
    <source>
        <dbReference type="Proteomes" id="UP000015102"/>
    </source>
</evidence>
<sequence length="63" mass="7070">MQILSQGNKIAGWALSVIYSVRVNYVICLFLLQDNASSCQTPLFVRKFSVVLPADLTLLHVFK</sequence>
<reference evidence="3" key="1">
    <citation type="submission" date="2013-02" db="EMBL/GenBank/DDBJ databases">
        <authorList>
            <person name="Hughes D."/>
        </authorList>
    </citation>
    <scope>NUCLEOTIDE SEQUENCE</scope>
    <source>
        <strain>Durham</strain>
        <strain evidence="3">NC isolate 2 -- Noor lab</strain>
    </source>
</reference>
<organism evidence="2 3">
    <name type="scientific">Megaselia scalaris</name>
    <name type="common">Humpbacked fly</name>
    <name type="synonym">Phora scalaris</name>
    <dbReference type="NCBI Taxonomy" id="36166"/>
    <lineage>
        <taxon>Eukaryota</taxon>
        <taxon>Metazoa</taxon>
        <taxon>Ecdysozoa</taxon>
        <taxon>Arthropoda</taxon>
        <taxon>Hexapoda</taxon>
        <taxon>Insecta</taxon>
        <taxon>Pterygota</taxon>
        <taxon>Neoptera</taxon>
        <taxon>Endopterygota</taxon>
        <taxon>Diptera</taxon>
        <taxon>Brachycera</taxon>
        <taxon>Muscomorpha</taxon>
        <taxon>Platypezoidea</taxon>
        <taxon>Phoridae</taxon>
        <taxon>Megaseliini</taxon>
        <taxon>Megaselia</taxon>
    </lineage>
</organism>
<protein>
    <submittedName>
        <fullName evidence="2">Uncharacterized protein</fullName>
    </submittedName>
</protein>
<name>T1H3T9_MEGSC</name>
<accession>T1H3T9</accession>
<dbReference type="EnsemblMetazoa" id="MESCA010927-RA">
    <property type="protein sequence ID" value="MESCA010927-PA"/>
    <property type="gene ID" value="MESCA010927"/>
</dbReference>
<reference evidence="2" key="2">
    <citation type="submission" date="2015-06" db="UniProtKB">
        <authorList>
            <consortium name="EnsemblMetazoa"/>
        </authorList>
    </citation>
    <scope>IDENTIFICATION</scope>
</reference>